<evidence type="ECO:0000313" key="13">
    <source>
        <dbReference type="EMBL" id="GET34469.1"/>
    </source>
</evidence>
<dbReference type="GO" id="GO:0006313">
    <property type="term" value="P:DNA transposition"/>
    <property type="evidence" value="ECO:0007669"/>
    <property type="project" value="InterPro"/>
</dbReference>
<comment type="function">
    <text evidence="10">Subunit R is required for both nuclease and ATPase activities, but not for modification.</text>
</comment>
<feature type="domain" description="Helicase ATP-binding" evidence="12">
    <location>
        <begin position="300"/>
        <end position="481"/>
    </location>
</feature>
<dbReference type="EC" id="3.1.21.3" evidence="10"/>
<dbReference type="Pfam" id="PF22679">
    <property type="entry name" value="T1R_D3-like"/>
    <property type="match status" value="1"/>
</dbReference>
<keyword evidence="4 10" id="KW-0547">Nucleotide-binding</keyword>
<dbReference type="GO" id="GO:0004803">
    <property type="term" value="F:transposase activity"/>
    <property type="evidence" value="ECO:0007669"/>
    <property type="project" value="InterPro"/>
</dbReference>
<dbReference type="CDD" id="cd22332">
    <property type="entry name" value="HsdR_N"/>
    <property type="match status" value="1"/>
</dbReference>
<keyword evidence="5 10" id="KW-0680">Restriction system</keyword>
<evidence type="ECO:0000256" key="11">
    <source>
        <dbReference type="SAM" id="MobiDB-lite"/>
    </source>
</evidence>
<dbReference type="GO" id="GO:0009035">
    <property type="term" value="F:type I site-specific deoxyribonuclease activity"/>
    <property type="evidence" value="ECO:0007669"/>
    <property type="project" value="UniProtKB-EC"/>
</dbReference>
<dbReference type="InterPro" id="IPR007409">
    <property type="entry name" value="Restrct_endonuc_type1_HsdR_N"/>
</dbReference>
<evidence type="ECO:0000259" key="12">
    <source>
        <dbReference type="PROSITE" id="PS51192"/>
    </source>
</evidence>
<dbReference type="InterPro" id="IPR055180">
    <property type="entry name" value="HsdR_RecA-like_helicase_dom_2"/>
</dbReference>
<evidence type="ECO:0000256" key="2">
    <source>
        <dbReference type="ARBA" id="ARBA00008598"/>
    </source>
</evidence>
<evidence type="ECO:0000313" key="14">
    <source>
        <dbReference type="Proteomes" id="UP000391834"/>
    </source>
</evidence>
<dbReference type="InterPro" id="IPR036515">
    <property type="entry name" value="Transposase_17_sf"/>
</dbReference>
<dbReference type="Pfam" id="PF11867">
    <property type="entry name" value="T1RH-like_C"/>
    <property type="match status" value="1"/>
</dbReference>
<evidence type="ECO:0000256" key="10">
    <source>
        <dbReference type="RuleBase" id="RU364115"/>
    </source>
</evidence>
<keyword evidence="8 10" id="KW-0067">ATP-binding</keyword>
<dbReference type="InterPro" id="IPR014001">
    <property type="entry name" value="Helicase_ATP-bd"/>
</dbReference>
<dbReference type="InterPro" id="IPR040980">
    <property type="entry name" value="SWI2_SNF2"/>
</dbReference>
<dbReference type="Pfam" id="PF04313">
    <property type="entry name" value="HSDR_N"/>
    <property type="match status" value="1"/>
</dbReference>
<accession>A0A5M4B2T3</accession>
<dbReference type="InterPro" id="IPR027417">
    <property type="entry name" value="P-loop_NTPase"/>
</dbReference>
<feature type="region of interest" description="Disordered" evidence="11">
    <location>
        <begin position="602"/>
        <end position="636"/>
    </location>
</feature>
<name>A0A5M4B2T3_9BACT</name>
<dbReference type="SMART" id="SM00487">
    <property type="entry name" value="DEXDc"/>
    <property type="match status" value="1"/>
</dbReference>
<comment type="catalytic activity">
    <reaction evidence="1 10">
        <text>Endonucleolytic cleavage of DNA to give random double-stranded fragments with terminal 5'-phosphates, ATP is simultaneously hydrolyzed.</text>
        <dbReference type="EC" id="3.1.21.3"/>
    </reaction>
</comment>
<keyword evidence="6" id="KW-0255">Endonuclease</keyword>
<dbReference type="InterPro" id="IPR004473">
    <property type="entry name" value="Restrct_endonuc_typeI_HsdR"/>
</dbReference>
<dbReference type="SMART" id="SM01321">
    <property type="entry name" value="Y1_Tnp"/>
    <property type="match status" value="1"/>
</dbReference>
<dbReference type="Pfam" id="PF01797">
    <property type="entry name" value="Y1_Tnp"/>
    <property type="match status" value="1"/>
</dbReference>
<dbReference type="InterPro" id="IPR002686">
    <property type="entry name" value="Transposase_17"/>
</dbReference>
<comment type="caution">
    <text evidence="13">The sequence shown here is derived from an EMBL/GenBank/DDBJ whole genome shotgun (WGS) entry which is preliminary data.</text>
</comment>
<reference evidence="13 14" key="1">
    <citation type="submission" date="2019-10" db="EMBL/GenBank/DDBJ databases">
        <title>Prolixibacter strains distinguished by the presence of nitrate reductase genes were adept at nitrate-dependent anaerobic corrosion of metallic iron and carbon steel.</title>
        <authorList>
            <person name="Iino T."/>
            <person name="Shono N."/>
            <person name="Ito K."/>
            <person name="Nakamura R."/>
            <person name="Sueoka K."/>
            <person name="Harayama S."/>
            <person name="Ohkuma M."/>
        </authorList>
    </citation>
    <scope>NUCLEOTIDE SEQUENCE [LARGE SCALE GENOMIC DNA]</scope>
    <source>
        <strain evidence="13 14">JCM 13498</strain>
    </source>
</reference>
<dbReference type="EMBL" id="BLAX01000001">
    <property type="protein sequence ID" value="GET34469.1"/>
    <property type="molecule type" value="Genomic_DNA"/>
</dbReference>
<dbReference type="Gene3D" id="3.90.1570.50">
    <property type="match status" value="1"/>
</dbReference>
<evidence type="ECO:0000256" key="7">
    <source>
        <dbReference type="ARBA" id="ARBA00022801"/>
    </source>
</evidence>
<evidence type="ECO:0000256" key="4">
    <source>
        <dbReference type="ARBA" id="ARBA00022741"/>
    </source>
</evidence>
<dbReference type="SUPFAM" id="SSF143422">
    <property type="entry name" value="Transposase IS200-like"/>
    <property type="match status" value="1"/>
</dbReference>
<protein>
    <recommendedName>
        <fullName evidence="10">Type I restriction enzyme endonuclease subunit</fullName>
        <shortName evidence="10">R protein</shortName>
        <ecNumber evidence="10">3.1.21.3</ecNumber>
    </recommendedName>
</protein>
<evidence type="ECO:0000256" key="3">
    <source>
        <dbReference type="ARBA" id="ARBA00022722"/>
    </source>
</evidence>
<dbReference type="GO" id="GO:0005524">
    <property type="term" value="F:ATP binding"/>
    <property type="evidence" value="ECO:0007669"/>
    <property type="project" value="UniProtKB-KW"/>
</dbReference>
<evidence type="ECO:0000256" key="6">
    <source>
        <dbReference type="ARBA" id="ARBA00022759"/>
    </source>
</evidence>
<dbReference type="InterPro" id="IPR021810">
    <property type="entry name" value="T1RH-like_C"/>
</dbReference>
<dbReference type="PROSITE" id="PS51192">
    <property type="entry name" value="HELICASE_ATP_BIND_1"/>
    <property type="match status" value="1"/>
</dbReference>
<dbReference type="GO" id="GO:0009307">
    <property type="term" value="P:DNA restriction-modification system"/>
    <property type="evidence" value="ECO:0007669"/>
    <property type="project" value="UniProtKB-KW"/>
</dbReference>
<evidence type="ECO:0000256" key="8">
    <source>
        <dbReference type="ARBA" id="ARBA00022840"/>
    </source>
</evidence>
<organism evidence="13 14">
    <name type="scientific">Prolixibacter bellariivorans</name>
    <dbReference type="NCBI Taxonomy" id="314319"/>
    <lineage>
        <taxon>Bacteria</taxon>
        <taxon>Pseudomonadati</taxon>
        <taxon>Bacteroidota</taxon>
        <taxon>Bacteroidia</taxon>
        <taxon>Marinilabiliales</taxon>
        <taxon>Prolixibacteraceae</taxon>
        <taxon>Prolixibacter</taxon>
    </lineage>
</organism>
<keyword evidence="9 10" id="KW-0238">DNA-binding</keyword>
<keyword evidence="7 10" id="KW-0378">Hydrolase</keyword>
<keyword evidence="14" id="KW-1185">Reference proteome</keyword>
<dbReference type="NCBIfam" id="TIGR00348">
    <property type="entry name" value="hsdR"/>
    <property type="match status" value="1"/>
</dbReference>
<dbReference type="Pfam" id="PF18766">
    <property type="entry name" value="SWI2_SNF2"/>
    <property type="match status" value="1"/>
</dbReference>
<comment type="similarity">
    <text evidence="2 10">Belongs to the HsdR family.</text>
</comment>
<dbReference type="RefSeq" id="WP_157604984.1">
    <property type="nucleotide sequence ID" value="NZ_BLAX01000001.1"/>
</dbReference>
<sequence length="1303" mass="150222">MKFTEQKLEQTFIELLGNEHYTYCPGNTLNRAADEVIIQEDFIAYLLSKYRDEHLTPTEAQSILLQLKTLPASDLYESNKTFMRWLSDGFILKREDRSQKDIHIELIDYSGLEEQLVSSELDMLVGADPENVYHTDHNRYKFVNQLEITGTEKRIPDGIIYVNGLPLVVFEFKSAIREEATIHDAYKQLTVRYRRDIPELFKYNAFCIISDGVNNKAGSFFASYEFFYAWRRIAGLAKDVDGIDSMFTLIQGMFNQKRLRDIIRNFIYLPDSSKKDEKIVCRYPQYYAANTLYESIKKAQKPLGNGKGGTYFGATGSGKSFTMLFLTRLLMKSKHFASPTIVLITDRTDLDDQLSGQFTNAKKFIGDNTVVSVESRAHLRQLLQGRQSGGVFLTTIHKFTEDTELLTERSNVICISDEAHRSQVNLDQKVRVTEKGVTKTFGFAKYLHDSLPNATYVGFTGTPIDATLDVFGKVVDAYTMTESVKDEITVRIVYEGRAAKVALRNGELEKIEKYYEEAAEAGANEYQIEESKKATANLNAIIGDPDRLQELAEDFVAHYEKRVSEGSTIKGKTMFVCSNREIAYEFYKNVVTHLNQRLLGEQSSSSVTSSPGLNSSSSVTSSPGLHRSSSVNTPQPSSLINYAASFTNNYGTPEEWHARNLPHRNRTGLVQFITFRLADSLPQEVLRKVEEELKRLPDGEKKIQKRKRYEKYLDAGYGCCALNHHEMAQVVLEALKYHDGERYDLLAWSIMPNHVHVLIKTRTDLPKIVQTWKSYTAKWALKNNKKYKLGISIDADRFWMPEYWDRFIRDEDHFNNTIRYILENPQKARLPELSTANRFKGCTIVKETKQELHPSQIKMVMTRGKDDPAELYNLLGTKEYRKELDRQFKDEKSSFKVAIVVDMWLTGFDVPFLDTMYIDKPIQQHNLIQTISRVNRRFEGKNKGLVVDYIGIKKQMNLALAKYNKGDQQNFEDIRESLIVVRNHLDLLAKLFHTFDTTNYFHGTPLQQLNALNQAAEFVQRTKEKETRFMGLVKRLKAAYDICTGSEELTQQERDETHFFLAVRSIVFKLTKGDAPDIAQMNARVREMIKDALASDGVEEIFKLGEEKDSEQDLFDEEYLDKINKIKLPNTKIKLLQQLLAKVIGEIRKVNKVKGIDFSRKMQVLVDRYNQRDENDVLRSEVYEEMAEHLTDLIWEAYREFSAGDEMGIDFEEKAFYDILKALCVKYDFSYPEDKLIELAKSVKELVDAQAKFPDWNKRDDIKSALKVGLILLLDEHGYPPVERDEVYQDIFEQAENFKKNRA</sequence>
<dbReference type="Gene3D" id="3.40.50.300">
    <property type="entry name" value="P-loop containing nucleotide triphosphate hydrolases"/>
    <property type="match status" value="3"/>
</dbReference>
<dbReference type="PANTHER" id="PTHR30195">
    <property type="entry name" value="TYPE I SITE-SPECIFIC DEOXYRIBONUCLEASE PROTEIN SUBUNIT M AND R"/>
    <property type="match status" value="1"/>
</dbReference>
<dbReference type="PANTHER" id="PTHR30195:SF15">
    <property type="entry name" value="TYPE I RESTRICTION ENZYME HINDI ENDONUCLEASE SUBUNIT"/>
    <property type="match status" value="1"/>
</dbReference>
<evidence type="ECO:0000256" key="9">
    <source>
        <dbReference type="ARBA" id="ARBA00023125"/>
    </source>
</evidence>
<gene>
    <name evidence="13" type="ORF">PbJCM13498_33320</name>
</gene>
<evidence type="ECO:0000256" key="1">
    <source>
        <dbReference type="ARBA" id="ARBA00000851"/>
    </source>
</evidence>
<dbReference type="GO" id="GO:0003677">
    <property type="term" value="F:DNA binding"/>
    <property type="evidence" value="ECO:0007669"/>
    <property type="project" value="UniProtKB-KW"/>
</dbReference>
<evidence type="ECO:0000256" key="5">
    <source>
        <dbReference type="ARBA" id="ARBA00022747"/>
    </source>
</evidence>
<proteinExistence type="inferred from homology"/>
<comment type="subunit">
    <text evidence="10">The type I restriction/modification system is composed of three polypeptides R, M and S.</text>
</comment>
<dbReference type="SUPFAM" id="SSF52540">
    <property type="entry name" value="P-loop containing nucleoside triphosphate hydrolases"/>
    <property type="match status" value="2"/>
</dbReference>
<dbReference type="CDD" id="cd18800">
    <property type="entry name" value="SF2_C_EcoR124I-like"/>
    <property type="match status" value="1"/>
</dbReference>
<dbReference type="InterPro" id="IPR051268">
    <property type="entry name" value="Type-I_R_enzyme_R_subunit"/>
</dbReference>
<dbReference type="Proteomes" id="UP000391834">
    <property type="component" value="Unassembled WGS sequence"/>
</dbReference>
<keyword evidence="3" id="KW-0540">Nuclease</keyword>